<feature type="compositionally biased region" description="Basic residues" evidence="2">
    <location>
        <begin position="269"/>
        <end position="285"/>
    </location>
</feature>
<feature type="region of interest" description="Disordered" evidence="2">
    <location>
        <begin position="533"/>
        <end position="596"/>
    </location>
</feature>
<feature type="region of interest" description="Disordered" evidence="2">
    <location>
        <begin position="414"/>
        <end position="521"/>
    </location>
</feature>
<dbReference type="GeneID" id="119741211"/>
<protein>
    <submittedName>
        <fullName evidence="3">Uncharacterized protein</fullName>
    </submittedName>
</protein>
<dbReference type="OrthoDB" id="10136278at2759"/>
<feature type="compositionally biased region" description="Basic and acidic residues" evidence="2">
    <location>
        <begin position="251"/>
        <end position="268"/>
    </location>
</feature>
<feature type="compositionally biased region" description="Low complexity" evidence="2">
    <location>
        <begin position="536"/>
        <end position="553"/>
    </location>
</feature>
<dbReference type="AlphaFoldDB" id="A0A914B9U9"/>
<feature type="region of interest" description="Disordered" evidence="2">
    <location>
        <begin position="173"/>
        <end position="208"/>
    </location>
</feature>
<feature type="coiled-coil region" evidence="1">
    <location>
        <begin position="377"/>
        <end position="404"/>
    </location>
</feature>
<evidence type="ECO:0000313" key="4">
    <source>
        <dbReference type="Proteomes" id="UP000887568"/>
    </source>
</evidence>
<feature type="region of interest" description="Disordered" evidence="2">
    <location>
        <begin position="237"/>
        <end position="303"/>
    </location>
</feature>
<organism evidence="3 4">
    <name type="scientific">Patiria miniata</name>
    <name type="common">Bat star</name>
    <name type="synonym">Asterina miniata</name>
    <dbReference type="NCBI Taxonomy" id="46514"/>
    <lineage>
        <taxon>Eukaryota</taxon>
        <taxon>Metazoa</taxon>
        <taxon>Echinodermata</taxon>
        <taxon>Eleutherozoa</taxon>
        <taxon>Asterozoa</taxon>
        <taxon>Asteroidea</taxon>
        <taxon>Valvatacea</taxon>
        <taxon>Valvatida</taxon>
        <taxon>Asterinidae</taxon>
        <taxon>Patiria</taxon>
    </lineage>
</organism>
<feature type="compositionally biased region" description="Basic and acidic residues" evidence="2">
    <location>
        <begin position="286"/>
        <end position="301"/>
    </location>
</feature>
<dbReference type="Proteomes" id="UP000887568">
    <property type="component" value="Unplaced"/>
</dbReference>
<proteinExistence type="predicted"/>
<reference evidence="3" key="1">
    <citation type="submission" date="2022-11" db="UniProtKB">
        <authorList>
            <consortium name="EnsemblMetazoa"/>
        </authorList>
    </citation>
    <scope>IDENTIFICATION</scope>
</reference>
<feature type="compositionally biased region" description="Basic and acidic residues" evidence="2">
    <location>
        <begin position="70"/>
        <end position="79"/>
    </location>
</feature>
<feature type="compositionally biased region" description="Polar residues" evidence="2">
    <location>
        <begin position="568"/>
        <end position="585"/>
    </location>
</feature>
<feature type="compositionally biased region" description="Polar residues" evidence="2">
    <location>
        <begin position="493"/>
        <end position="521"/>
    </location>
</feature>
<feature type="compositionally biased region" description="Low complexity" evidence="2">
    <location>
        <begin position="54"/>
        <end position="69"/>
    </location>
</feature>
<accession>A0A914B9U9</accession>
<feature type="region of interest" description="Disordered" evidence="2">
    <location>
        <begin position="45"/>
        <end position="90"/>
    </location>
</feature>
<keyword evidence="4" id="KW-1185">Reference proteome</keyword>
<evidence type="ECO:0000313" key="3">
    <source>
        <dbReference type="EnsemblMetazoa" id="XP_038072871.1"/>
    </source>
</evidence>
<feature type="compositionally biased region" description="Polar residues" evidence="2">
    <location>
        <begin position="456"/>
        <end position="473"/>
    </location>
</feature>
<dbReference type="OMA" id="AMMPHDS"/>
<keyword evidence="1" id="KW-0175">Coiled coil</keyword>
<feature type="region of interest" description="Disordered" evidence="2">
    <location>
        <begin position="1"/>
        <end position="33"/>
    </location>
</feature>
<feature type="compositionally biased region" description="Polar residues" evidence="2">
    <location>
        <begin position="431"/>
        <end position="447"/>
    </location>
</feature>
<feature type="compositionally biased region" description="Basic and acidic residues" evidence="2">
    <location>
        <begin position="474"/>
        <end position="492"/>
    </location>
</feature>
<evidence type="ECO:0000256" key="2">
    <source>
        <dbReference type="SAM" id="MobiDB-lite"/>
    </source>
</evidence>
<evidence type="ECO:0000256" key="1">
    <source>
        <dbReference type="SAM" id="Coils"/>
    </source>
</evidence>
<name>A0A914B9U9_PATMI</name>
<sequence>MSVEAMMPHDSRSLPAISQRRSSSLQEGFRVAGDRQNAVEVVGAVARFTGGPYSQRTDSSGKSSSGSDSRVSECSEHRSGQGAAKTYSGGGASQLLIRDKIQLNGGTASDRQTRSFLPRLIDDQGLLRVPKPEKERLTFSSRSLEIFPSRDLISEELRMRTISLPSLENRRKHYGRRNPVVSDHEEEDGYTSYTTDDSSDGEENPIVEIDPFPNVGADSYLNSRLLPDFLPPYLKPWTPGIRKTRRKRSHRSEEAERKRKELEALTAKERKRKAHGNSRPNRRRSVRSDAFARKRESEAAKRHPVRKQFVYSELVQVELQKLTPKRLPGGKLKPIYDRRTKEGDIDIPRELRISMDSLSLKPGENRIDFSDSPAAINKRRKQELQALLEKRKKLQRQMVHKKKRKVRFVLPDEEKRRHEVSAQVNVAGGIQNETRSRSTSPGQSSNNDVEEASNYIAEQNKTGRETSPNQLDNRNPEEFVKDDEGRECRMDRTNSWVASHTSHNSLVIPSNTKPDQEDTNNVLPAQNSIVLVPENVSQSSRSRQSVTSGSSKSPLDPDISKDSAVISDFNSDYQLDGAPSNTRDTSSAEKRRHLSVGDDVAQAAQLNPLPGKRPDSPLLKDDGVLVADAPVIAESGAVREIKFLSERLPSIIISDT</sequence>
<dbReference type="EnsemblMetazoa" id="XM_038216943.1">
    <property type="protein sequence ID" value="XP_038072871.1"/>
    <property type="gene ID" value="LOC119741211"/>
</dbReference>
<dbReference type="RefSeq" id="XP_038072871.1">
    <property type="nucleotide sequence ID" value="XM_038216943.1"/>
</dbReference>